<feature type="domain" description="Heterokaryon incompatibility" evidence="2">
    <location>
        <begin position="2"/>
        <end position="59"/>
    </location>
</feature>
<evidence type="ECO:0000256" key="1">
    <source>
        <dbReference type="SAM" id="MobiDB-lite"/>
    </source>
</evidence>
<dbReference type="Proteomes" id="UP000789831">
    <property type="component" value="Unassembled WGS sequence"/>
</dbReference>
<comment type="caution">
    <text evidence="3">The sequence shown here is derived from an EMBL/GenBank/DDBJ whole genome shotgun (WGS) entry which is preliminary data.</text>
</comment>
<evidence type="ECO:0000313" key="3">
    <source>
        <dbReference type="EMBL" id="CAG8435268.1"/>
    </source>
</evidence>
<reference evidence="3" key="1">
    <citation type="submission" date="2021-06" db="EMBL/GenBank/DDBJ databases">
        <authorList>
            <person name="Kallberg Y."/>
            <person name="Tangrot J."/>
            <person name="Rosling A."/>
        </authorList>
    </citation>
    <scope>NUCLEOTIDE SEQUENCE</scope>
    <source>
        <strain evidence="3">MT106</strain>
    </source>
</reference>
<proteinExistence type="predicted"/>
<dbReference type="EMBL" id="CAJVPL010000024">
    <property type="protein sequence ID" value="CAG8435268.1"/>
    <property type="molecule type" value="Genomic_DNA"/>
</dbReference>
<feature type="compositionally biased region" description="Basic and acidic residues" evidence="1">
    <location>
        <begin position="9"/>
        <end position="20"/>
    </location>
</feature>
<feature type="region of interest" description="Disordered" evidence="1">
    <location>
        <begin position="1"/>
        <end position="20"/>
    </location>
</feature>
<keyword evidence="4" id="KW-1185">Reference proteome</keyword>
<dbReference type="InterPro" id="IPR010730">
    <property type="entry name" value="HET"/>
</dbReference>
<sequence>MDQLCINQDKSKEGQTERGQEVPKMRQYYDNGTITLIAIDDKVGEENGYTDEDKVEMTLSQALKAIKKRGRSVPVDGIYSILGLLPYGEHVEVKYNKDNKYTPEELNQALYEVMKVAMGCKIEPIAYDTYKMTNIGTEVKVVEYK</sequence>
<dbReference type="OrthoDB" id="2447218at2759"/>
<evidence type="ECO:0000259" key="2">
    <source>
        <dbReference type="Pfam" id="PF06985"/>
    </source>
</evidence>
<accession>A0A9N8V1X2</accession>
<protein>
    <submittedName>
        <fullName evidence="3">5955_t:CDS:1</fullName>
    </submittedName>
</protein>
<evidence type="ECO:0000313" key="4">
    <source>
        <dbReference type="Proteomes" id="UP000789831"/>
    </source>
</evidence>
<organism evidence="3 4">
    <name type="scientific">Ambispora gerdemannii</name>
    <dbReference type="NCBI Taxonomy" id="144530"/>
    <lineage>
        <taxon>Eukaryota</taxon>
        <taxon>Fungi</taxon>
        <taxon>Fungi incertae sedis</taxon>
        <taxon>Mucoromycota</taxon>
        <taxon>Glomeromycotina</taxon>
        <taxon>Glomeromycetes</taxon>
        <taxon>Archaeosporales</taxon>
        <taxon>Ambisporaceae</taxon>
        <taxon>Ambispora</taxon>
    </lineage>
</organism>
<dbReference type="Pfam" id="PF06985">
    <property type="entry name" value="HET"/>
    <property type="match status" value="1"/>
</dbReference>
<name>A0A9N8V1X2_9GLOM</name>
<dbReference type="AlphaFoldDB" id="A0A9N8V1X2"/>
<gene>
    <name evidence="3" type="ORF">AGERDE_LOCUS510</name>
</gene>